<organism evidence="2 3">
    <name type="scientific">Prorocentrum cordatum</name>
    <dbReference type="NCBI Taxonomy" id="2364126"/>
    <lineage>
        <taxon>Eukaryota</taxon>
        <taxon>Sar</taxon>
        <taxon>Alveolata</taxon>
        <taxon>Dinophyceae</taxon>
        <taxon>Prorocentrales</taxon>
        <taxon>Prorocentraceae</taxon>
        <taxon>Prorocentrum</taxon>
    </lineage>
</organism>
<accession>A0ABN9UZ50</accession>
<keyword evidence="3" id="KW-1185">Reference proteome</keyword>
<reference evidence="2" key="1">
    <citation type="submission" date="2023-10" db="EMBL/GenBank/DDBJ databases">
        <authorList>
            <person name="Chen Y."/>
            <person name="Shah S."/>
            <person name="Dougan E. K."/>
            <person name="Thang M."/>
            <person name="Chan C."/>
        </authorList>
    </citation>
    <scope>NUCLEOTIDE SEQUENCE [LARGE SCALE GENOMIC DNA]</scope>
</reference>
<comment type="caution">
    <text evidence="2">The sequence shown here is derived from an EMBL/GenBank/DDBJ whole genome shotgun (WGS) entry which is preliminary data.</text>
</comment>
<evidence type="ECO:0000313" key="3">
    <source>
        <dbReference type="Proteomes" id="UP001189429"/>
    </source>
</evidence>
<gene>
    <name evidence="2" type="ORF">PCOR1329_LOCUS52584</name>
</gene>
<feature type="region of interest" description="Disordered" evidence="1">
    <location>
        <begin position="45"/>
        <end position="70"/>
    </location>
</feature>
<dbReference type="Proteomes" id="UP001189429">
    <property type="component" value="Unassembled WGS sequence"/>
</dbReference>
<proteinExistence type="predicted"/>
<evidence type="ECO:0000256" key="1">
    <source>
        <dbReference type="SAM" id="MobiDB-lite"/>
    </source>
</evidence>
<dbReference type="EMBL" id="CAUYUJ010016399">
    <property type="protein sequence ID" value="CAK0864837.1"/>
    <property type="molecule type" value="Genomic_DNA"/>
</dbReference>
<protein>
    <submittedName>
        <fullName evidence="2">Uncharacterized protein</fullName>
    </submittedName>
</protein>
<feature type="non-terminal residue" evidence="2">
    <location>
        <position position="1"/>
    </location>
</feature>
<feature type="region of interest" description="Disordered" evidence="1">
    <location>
        <begin position="130"/>
        <end position="169"/>
    </location>
</feature>
<name>A0ABN9UZ50_9DINO</name>
<feature type="region of interest" description="Disordered" evidence="1">
    <location>
        <begin position="1"/>
        <end position="26"/>
    </location>
</feature>
<feature type="compositionally biased region" description="Low complexity" evidence="1">
    <location>
        <begin position="130"/>
        <end position="140"/>
    </location>
</feature>
<sequence length="201" mass="20830">APGPDAGQGAPLWLPRGPCQGPPSAPRSAIAEGALCARRLEASRGRRAALVGPPRGAAESSAEVPARPSGCGLQAPPCAYRALRSRRAMSAAAQGDYVAGVLRDMYGGGALPRAATQLLRDRCKARRAGAAAQDASGAAAARRDRPGDGELLPPRRAAPQLGRDNDAERQWLADRRYIRERPGESGEDLGGACLRGVICPP</sequence>
<evidence type="ECO:0000313" key="2">
    <source>
        <dbReference type="EMBL" id="CAK0864837.1"/>
    </source>
</evidence>